<dbReference type="SUPFAM" id="SSF47384">
    <property type="entry name" value="Homodimeric domain of signal transducing histidine kinase"/>
    <property type="match status" value="1"/>
</dbReference>
<keyword evidence="4" id="KW-0808">Transferase</keyword>
<evidence type="ECO:0000256" key="1">
    <source>
        <dbReference type="ARBA" id="ARBA00000085"/>
    </source>
</evidence>
<dbReference type="PRINTS" id="PR00344">
    <property type="entry name" value="BCTRLSENSOR"/>
</dbReference>
<evidence type="ECO:0000256" key="4">
    <source>
        <dbReference type="ARBA" id="ARBA00022679"/>
    </source>
</evidence>
<dbReference type="InterPro" id="IPR000700">
    <property type="entry name" value="PAS-assoc_C"/>
</dbReference>
<dbReference type="Pfam" id="PF02518">
    <property type="entry name" value="HATPase_c"/>
    <property type="match status" value="1"/>
</dbReference>
<dbReference type="PANTHER" id="PTHR43304:SF1">
    <property type="entry name" value="PAC DOMAIN-CONTAINING PROTEIN"/>
    <property type="match status" value="1"/>
</dbReference>
<dbReference type="Gene3D" id="3.30.565.10">
    <property type="entry name" value="Histidine kinase-like ATPase, C-terminal domain"/>
    <property type="match status" value="1"/>
</dbReference>
<dbReference type="RefSeq" id="WP_109366543.1">
    <property type="nucleotide sequence ID" value="NZ_OOFM01000002.1"/>
</dbReference>
<dbReference type="CDD" id="cd00082">
    <property type="entry name" value="HisKA"/>
    <property type="match status" value="1"/>
</dbReference>
<dbReference type="Gene3D" id="1.10.287.130">
    <property type="match status" value="1"/>
</dbReference>
<dbReference type="InterPro" id="IPR036890">
    <property type="entry name" value="HATPase_C_sf"/>
</dbReference>
<name>A0A2P9HE88_9HYPH</name>
<dbReference type="InterPro" id="IPR036097">
    <property type="entry name" value="HisK_dim/P_sf"/>
</dbReference>
<accession>A0A2P9HE88</accession>
<feature type="domain" description="PAS" evidence="7">
    <location>
        <begin position="110"/>
        <end position="180"/>
    </location>
</feature>
<evidence type="ECO:0000256" key="2">
    <source>
        <dbReference type="ARBA" id="ARBA00012438"/>
    </source>
</evidence>
<feature type="domain" description="PAC" evidence="8">
    <location>
        <begin position="183"/>
        <end position="235"/>
    </location>
</feature>
<protein>
    <recommendedName>
        <fullName evidence="2">histidine kinase</fullName>
        <ecNumber evidence="2">2.7.13.3</ecNumber>
    </recommendedName>
</protein>
<dbReference type="InterPro" id="IPR005467">
    <property type="entry name" value="His_kinase_dom"/>
</dbReference>
<dbReference type="EC" id="2.7.13.3" evidence="2"/>
<evidence type="ECO:0000256" key="3">
    <source>
        <dbReference type="ARBA" id="ARBA00022553"/>
    </source>
</evidence>
<keyword evidence="3" id="KW-0597">Phosphoprotein</keyword>
<dbReference type="PROSITE" id="PS50109">
    <property type="entry name" value="HIS_KIN"/>
    <property type="match status" value="1"/>
</dbReference>
<dbReference type="InterPro" id="IPR035965">
    <property type="entry name" value="PAS-like_dom_sf"/>
</dbReference>
<evidence type="ECO:0000259" key="8">
    <source>
        <dbReference type="PROSITE" id="PS50113"/>
    </source>
</evidence>
<organism evidence="9 10">
    <name type="scientific">Ochrobactrum soli</name>
    <dbReference type="NCBI Taxonomy" id="2448455"/>
    <lineage>
        <taxon>Bacteria</taxon>
        <taxon>Pseudomonadati</taxon>
        <taxon>Pseudomonadota</taxon>
        <taxon>Alphaproteobacteria</taxon>
        <taxon>Hyphomicrobiales</taxon>
        <taxon>Brucellaceae</taxon>
        <taxon>Brucella/Ochrobactrum group</taxon>
        <taxon>Ochrobactrum</taxon>
    </lineage>
</organism>
<evidence type="ECO:0000256" key="5">
    <source>
        <dbReference type="ARBA" id="ARBA00022777"/>
    </source>
</evidence>
<dbReference type="Pfam" id="PF08447">
    <property type="entry name" value="PAS_3"/>
    <property type="match status" value="1"/>
</dbReference>
<dbReference type="InterPro" id="IPR052162">
    <property type="entry name" value="Sensor_kinase/Photoreceptor"/>
</dbReference>
<dbReference type="PROSITE" id="PS50112">
    <property type="entry name" value="PAS"/>
    <property type="match status" value="1"/>
</dbReference>
<dbReference type="EMBL" id="OOFM01000002">
    <property type="protein sequence ID" value="SPL62409.1"/>
    <property type="molecule type" value="Genomic_DNA"/>
</dbReference>
<evidence type="ECO:0000259" key="7">
    <source>
        <dbReference type="PROSITE" id="PS50112"/>
    </source>
</evidence>
<proteinExistence type="predicted"/>
<keyword evidence="5 9" id="KW-0418">Kinase</keyword>
<dbReference type="InterPro" id="IPR013655">
    <property type="entry name" value="PAS_fold_3"/>
</dbReference>
<dbReference type="CDD" id="cd00130">
    <property type="entry name" value="PAS"/>
    <property type="match status" value="2"/>
</dbReference>
<dbReference type="InterPro" id="IPR003661">
    <property type="entry name" value="HisK_dim/P_dom"/>
</dbReference>
<dbReference type="Gene3D" id="3.30.450.20">
    <property type="entry name" value="PAS domain"/>
    <property type="match status" value="2"/>
</dbReference>
<evidence type="ECO:0000259" key="6">
    <source>
        <dbReference type="PROSITE" id="PS50109"/>
    </source>
</evidence>
<gene>
    <name evidence="9" type="ORF">OHAE_5477</name>
</gene>
<dbReference type="GO" id="GO:0000155">
    <property type="term" value="F:phosphorelay sensor kinase activity"/>
    <property type="evidence" value="ECO:0007669"/>
    <property type="project" value="InterPro"/>
</dbReference>
<dbReference type="SUPFAM" id="SSF55785">
    <property type="entry name" value="PYP-like sensor domain (PAS domain)"/>
    <property type="match status" value="2"/>
</dbReference>
<dbReference type="AlphaFoldDB" id="A0A2P9HE88"/>
<sequence>MDYEQLPVLVWTVTKGRCTFVNGYWRSVTGLDYERSAAMGWLQAFHVDDHEKLLSMLAGETASLALRIAISKDRFEWVQVKTLGAGSGEVVFVGVQAGPVFQADVPAALQPEELRELLEEVPAMIWSTKPDGYMDYANSRLLSYYGLSWDEAKGWGWHVGVHPEDWPQLEAKWRAVLADNVAGVNEMRIGDPQRGYRWVTTYGSPTFDASGNVSRWYGVIVDTEDRRNIEEALKLNESYLAQGQALTRTGSIGFDPDWTQTYWSKETFNLLGIDEGIQPSRTAFLKRVHPEDIQQVEEMLSSAKQGVAEIIFQFRIILPGEQVCSFKFLAKHSDGFGNPFYISVIQDITTELAVADKLRQLESDLASVSRTAMMAEVAASIAHEVNQPLAAIIATGGASIRWLDRPQPNIPNARNNLVAIVEQARKANEVVTRVRSLFRKDRQTVERIQVPEMLREVFPLVEHLMKREKVAMDVSICANIPPIVGDKVQIQQVLLNLLLNAIQAMEKSTVKKLHVAIESTIACAVEVKISDTGPGLPEGHSGRIFDAFFTTKETGLGLGLSISRTIVEQHGGEITAENGPSGGATFHLVLPRHRNLNFVVNLSGG</sequence>
<dbReference type="InterPro" id="IPR003594">
    <property type="entry name" value="HATPase_dom"/>
</dbReference>
<evidence type="ECO:0000313" key="9">
    <source>
        <dbReference type="EMBL" id="SPL62409.1"/>
    </source>
</evidence>
<dbReference type="Proteomes" id="UP000246073">
    <property type="component" value="Unassembled WGS sequence"/>
</dbReference>
<dbReference type="InterPro" id="IPR000014">
    <property type="entry name" value="PAS"/>
</dbReference>
<dbReference type="NCBIfam" id="TIGR00229">
    <property type="entry name" value="sensory_box"/>
    <property type="match status" value="1"/>
</dbReference>
<dbReference type="SMART" id="SM00388">
    <property type="entry name" value="HisKA"/>
    <property type="match status" value="1"/>
</dbReference>
<evidence type="ECO:0000313" key="10">
    <source>
        <dbReference type="Proteomes" id="UP000246073"/>
    </source>
</evidence>
<reference evidence="10" key="1">
    <citation type="submission" date="2017-12" db="EMBL/GenBank/DDBJ databases">
        <authorList>
            <person name="Diaz M."/>
        </authorList>
    </citation>
    <scope>NUCLEOTIDE SEQUENCE [LARGE SCALE GENOMIC DNA]</scope>
    <source>
        <strain evidence="10">FI11154</strain>
    </source>
</reference>
<dbReference type="PANTHER" id="PTHR43304">
    <property type="entry name" value="PHYTOCHROME-LIKE PROTEIN CPH1"/>
    <property type="match status" value="1"/>
</dbReference>
<feature type="domain" description="Histidine kinase" evidence="6">
    <location>
        <begin position="380"/>
        <end position="594"/>
    </location>
</feature>
<dbReference type="SMART" id="SM00387">
    <property type="entry name" value="HATPase_c"/>
    <property type="match status" value="1"/>
</dbReference>
<dbReference type="SUPFAM" id="SSF55874">
    <property type="entry name" value="ATPase domain of HSP90 chaperone/DNA topoisomerase II/histidine kinase"/>
    <property type="match status" value="1"/>
</dbReference>
<dbReference type="InterPro" id="IPR004358">
    <property type="entry name" value="Sig_transdc_His_kin-like_C"/>
</dbReference>
<comment type="catalytic activity">
    <reaction evidence="1">
        <text>ATP + protein L-histidine = ADP + protein N-phospho-L-histidine.</text>
        <dbReference type="EC" id="2.7.13.3"/>
    </reaction>
</comment>
<dbReference type="PROSITE" id="PS50113">
    <property type="entry name" value="PAC"/>
    <property type="match status" value="1"/>
</dbReference>
<dbReference type="SMART" id="SM00091">
    <property type="entry name" value="PAS"/>
    <property type="match status" value="3"/>
</dbReference>